<dbReference type="AlphaFoldDB" id="A0A0K2UG55"/>
<name>A0A0K2UG55_LEPSM</name>
<sequence>MTLPTVDRCTFFFLVYSDIFIVGVTLNASMTSSGFTLVVLLLLGLSLRLSPSARQFLIQQTVVLLKFNPFMMSKVVHPVRIKLPMIALLASIGTYT</sequence>
<protein>
    <submittedName>
        <fullName evidence="2">Uncharacterized protein</fullName>
    </submittedName>
</protein>
<evidence type="ECO:0000313" key="2">
    <source>
        <dbReference type="EMBL" id="CDW37213.1"/>
    </source>
</evidence>
<evidence type="ECO:0000256" key="1">
    <source>
        <dbReference type="SAM" id="Phobius"/>
    </source>
</evidence>
<keyword evidence="1" id="KW-1133">Transmembrane helix</keyword>
<proteinExistence type="predicted"/>
<keyword evidence="1" id="KW-0812">Transmembrane</keyword>
<reference evidence="2" key="1">
    <citation type="submission" date="2014-05" db="EMBL/GenBank/DDBJ databases">
        <authorList>
            <person name="Chronopoulou M."/>
        </authorList>
    </citation>
    <scope>NUCLEOTIDE SEQUENCE</scope>
    <source>
        <tissue evidence="2">Whole organism</tissue>
    </source>
</reference>
<organism evidence="2">
    <name type="scientific">Lepeophtheirus salmonis</name>
    <name type="common">Salmon louse</name>
    <name type="synonym">Caligus salmonis</name>
    <dbReference type="NCBI Taxonomy" id="72036"/>
    <lineage>
        <taxon>Eukaryota</taxon>
        <taxon>Metazoa</taxon>
        <taxon>Ecdysozoa</taxon>
        <taxon>Arthropoda</taxon>
        <taxon>Crustacea</taxon>
        <taxon>Multicrustacea</taxon>
        <taxon>Hexanauplia</taxon>
        <taxon>Copepoda</taxon>
        <taxon>Siphonostomatoida</taxon>
        <taxon>Caligidae</taxon>
        <taxon>Lepeophtheirus</taxon>
    </lineage>
</organism>
<dbReference type="EMBL" id="HACA01019852">
    <property type="protein sequence ID" value="CDW37213.1"/>
    <property type="molecule type" value="Transcribed_RNA"/>
</dbReference>
<feature type="transmembrane region" description="Helical" evidence="1">
    <location>
        <begin position="20"/>
        <end position="45"/>
    </location>
</feature>
<accession>A0A0K2UG55</accession>
<keyword evidence="1" id="KW-0472">Membrane</keyword>